<dbReference type="Gene3D" id="1.10.8.60">
    <property type="match status" value="1"/>
</dbReference>
<dbReference type="EMBL" id="LN857013">
    <property type="protein sequence ID" value="CDQ00245.1"/>
    <property type="molecule type" value="Genomic_DNA"/>
</dbReference>
<feature type="compositionally biased region" description="Low complexity" evidence="8">
    <location>
        <begin position="480"/>
        <end position="513"/>
    </location>
</feature>
<keyword evidence="6" id="KW-0539">Nucleus</keyword>
<dbReference type="SUPFAM" id="SSF48019">
    <property type="entry name" value="post-AAA+ oligomerization domain-like"/>
    <property type="match status" value="1"/>
</dbReference>
<dbReference type="SUPFAM" id="SSF52540">
    <property type="entry name" value="P-loop containing nucleoside triphosphate hydrolases"/>
    <property type="match status" value="1"/>
</dbReference>
<protein>
    <recommendedName>
        <fullName evidence="7">Activator 1 subunit 5</fullName>
    </recommendedName>
</protein>
<dbReference type="NCBIfam" id="NF001679">
    <property type="entry name" value="PRK00440.1"/>
    <property type="match status" value="1"/>
</dbReference>
<accession>A0A1I9G4I2</accession>
<dbReference type="Gene3D" id="3.40.50.300">
    <property type="entry name" value="P-loop containing nucleotide triphosphate hydrolases"/>
    <property type="match status" value="1"/>
</dbReference>
<name>A0A1I9G4I2_BRUMA</name>
<dbReference type="InterPro" id="IPR003593">
    <property type="entry name" value="AAA+_ATPase"/>
</dbReference>
<evidence type="ECO:0000256" key="9">
    <source>
        <dbReference type="SAM" id="Phobius"/>
    </source>
</evidence>
<dbReference type="FunFam" id="3.40.50.300:FF:000129">
    <property type="entry name" value="Replication factor C subunit 5"/>
    <property type="match status" value="1"/>
</dbReference>
<dbReference type="InterPro" id="IPR008921">
    <property type="entry name" value="DNA_pol3_clamp-load_cplx_C"/>
</dbReference>
<reference evidence="11" key="1">
    <citation type="journal article" date="2007" name="Science">
        <title>Draft genome of the filarial nematode parasite Brugia malayi.</title>
        <authorList>
            <person name="Ghedin E."/>
            <person name="Wang S."/>
            <person name="Spiro D."/>
            <person name="Caler E."/>
            <person name="Zhao Q."/>
            <person name="Crabtree J."/>
            <person name="Allen J.E."/>
            <person name="Delcher A.L."/>
            <person name="Guiliano D.B."/>
            <person name="Miranda-Saavedra D."/>
            <person name="Angiuoli S.V."/>
            <person name="Creasy T."/>
            <person name="Amedeo P."/>
            <person name="Haas B."/>
            <person name="El-Sayed N.M."/>
            <person name="Wortman J.R."/>
            <person name="Feldblyum T."/>
            <person name="Tallon L."/>
            <person name="Schatz M."/>
            <person name="Shumway M."/>
            <person name="Koo H."/>
            <person name="Salzberg S.L."/>
            <person name="Schobel S."/>
            <person name="Pertea M."/>
            <person name="Pop M."/>
            <person name="White O."/>
            <person name="Barton G.J."/>
            <person name="Carlow C.K."/>
            <person name="Crawford M.J."/>
            <person name="Daub J."/>
            <person name="Dimmic M.W."/>
            <person name="Estes C.F."/>
            <person name="Foster J.M."/>
            <person name="Ganatra M."/>
            <person name="Gregory W.F."/>
            <person name="Johnson N.M."/>
            <person name="Jin J."/>
            <person name="Komuniecki R."/>
            <person name="Korf I."/>
            <person name="Kumar S."/>
            <person name="Laney S."/>
            <person name="Li B.W."/>
            <person name="Li W."/>
            <person name="Lindblom T.H."/>
            <person name="Lustigman S."/>
            <person name="Ma D."/>
            <person name="Maina C.V."/>
            <person name="Martin D.M."/>
            <person name="McCarter J.P."/>
            <person name="McReynolds L."/>
            <person name="Mitreva M."/>
            <person name="Nutman T.B."/>
            <person name="Parkinson J."/>
            <person name="Peregrin-Alvarez J.M."/>
            <person name="Poole C."/>
            <person name="Ren Q."/>
            <person name="Saunders L."/>
            <person name="Sluder A.E."/>
            <person name="Smith K."/>
            <person name="Stanke M."/>
            <person name="Unnasch T.R."/>
            <person name="Ware J."/>
            <person name="Wei A.D."/>
            <person name="Weil G."/>
            <person name="Williams D.J."/>
            <person name="Zhang Y."/>
            <person name="Williams S.A."/>
            <person name="Fraser-Liggett C."/>
            <person name="Slatko B."/>
            <person name="Blaxter M.L."/>
            <person name="Scott A.L."/>
        </authorList>
    </citation>
    <scope>NUCLEOTIDE SEQUENCE</scope>
    <source>
        <strain evidence="11">FR3</strain>
    </source>
</reference>
<dbReference type="InterPro" id="IPR013748">
    <property type="entry name" value="Rep_factorC_C"/>
</dbReference>
<dbReference type="CDD" id="cd18140">
    <property type="entry name" value="HLD_clamp_RFC"/>
    <property type="match status" value="1"/>
</dbReference>
<dbReference type="FunFam" id="1.10.8.60:FF:000028">
    <property type="entry name" value="Replication factor C subunit 5"/>
    <property type="match status" value="1"/>
</dbReference>
<dbReference type="PANTHER" id="PTHR11669:SF9">
    <property type="entry name" value="REPLICATION FACTOR C SUBUNIT 5"/>
    <property type="match status" value="1"/>
</dbReference>
<evidence type="ECO:0000256" key="6">
    <source>
        <dbReference type="ARBA" id="ARBA00023242"/>
    </source>
</evidence>
<keyword evidence="9" id="KW-0812">Transmembrane</keyword>
<evidence type="ECO:0000256" key="3">
    <source>
        <dbReference type="ARBA" id="ARBA00022705"/>
    </source>
</evidence>
<sequence length="699" mass="78957">MSKRSLKSPAELFIHGSDGQMRESGMINMPWVEKYRPASLTELVSHQEITDTLMKLINENRLPHLLFYGPPGTGKTSTILAAARMLYTSKQLSSMVLELNASDDRGIGIVREQIINFAQTSTLNVDKNQSSVPKLIILDEADAMTKDAQSALRRVIEKFTDNVRFCIICNYLSKIIPAIQSRCTRLRFAPLSNEQILPRLHHIVQVETLTVTEDGQKALLNLAEGDMRRVINILQSTAMAFKTVDEPNVYRCVGYPLPTDVEKIVKILLNDSIEDAYTKIEEIRTERAFALSDILNSMHEFIFRLVVPPELLSRLLICMADIEYHLSQGCSDRLQLGALIGAFINTRNELAKLAPSLEVIQICDRFDILTLFHRNMGDLMMLLEFGKMQNSGVGPNQPVYYQQTQGGAMMMGYPPSTIDQRQQQQVMNMQSISAAQIYSGTGANIQSMPGRQYSAGTVQESSPGIRPSSHSQSNYQLGVQSQTPNEQQQQQQQQQFQNRQSYQPQQQPQQCTQRISDQVGEKSKKDETKAARPMNPPPYSPEILSDLSKYSVASLACIGRELVQELLLRTYTLMTSLTKSVDRWHQQQGVSDPEQLLSYCEYILSKITEIRLRIDYVPRVANISEDEFITLMSDPSPPQKPPELTAKEETFEVQRRKLVKLNTALKNLDWMCLVSDPLGFLHNLYIIALIILTICISAK</sequence>
<feature type="transmembrane region" description="Helical" evidence="9">
    <location>
        <begin position="680"/>
        <end position="698"/>
    </location>
</feature>
<evidence type="ECO:0000256" key="4">
    <source>
        <dbReference type="ARBA" id="ARBA00022741"/>
    </source>
</evidence>
<keyword evidence="5" id="KW-0067">ATP-binding</keyword>
<evidence type="ECO:0000256" key="1">
    <source>
        <dbReference type="ARBA" id="ARBA00004123"/>
    </source>
</evidence>
<dbReference type="PANTHER" id="PTHR11669">
    <property type="entry name" value="REPLICATION FACTOR C / DNA POLYMERASE III GAMMA-TAU SUBUNIT"/>
    <property type="match status" value="1"/>
</dbReference>
<dbReference type="CDD" id="cd00009">
    <property type="entry name" value="AAA"/>
    <property type="match status" value="1"/>
</dbReference>
<comment type="similarity">
    <text evidence="2">Belongs to the activator 1 small subunits family.</text>
</comment>
<dbReference type="Pfam" id="PF08542">
    <property type="entry name" value="Rep_fac_C"/>
    <property type="match status" value="1"/>
</dbReference>
<dbReference type="InterPro" id="IPR003959">
    <property type="entry name" value="ATPase_AAA_core"/>
</dbReference>
<evidence type="ECO:0000313" key="11">
    <source>
        <dbReference type="EMBL" id="CDQ00245.1"/>
    </source>
</evidence>
<feature type="compositionally biased region" description="Basic and acidic residues" evidence="8">
    <location>
        <begin position="519"/>
        <end position="530"/>
    </location>
</feature>
<feature type="region of interest" description="Disordered" evidence="8">
    <location>
        <begin position="448"/>
        <end position="543"/>
    </location>
</feature>
<evidence type="ECO:0000256" key="5">
    <source>
        <dbReference type="ARBA" id="ARBA00022840"/>
    </source>
</evidence>
<evidence type="ECO:0000256" key="8">
    <source>
        <dbReference type="SAM" id="MobiDB-lite"/>
    </source>
</evidence>
<dbReference type="InterPro" id="IPR047854">
    <property type="entry name" value="RFC_lid"/>
</dbReference>
<dbReference type="InterPro" id="IPR050238">
    <property type="entry name" value="DNA_Rep/Repair_Clamp_Loader"/>
</dbReference>
<feature type="domain" description="AAA+ ATPase" evidence="10">
    <location>
        <begin position="61"/>
        <end position="194"/>
    </location>
</feature>
<organism evidence="11">
    <name type="scientific">Brugia malayi</name>
    <name type="common">Filarial nematode worm</name>
    <dbReference type="NCBI Taxonomy" id="6279"/>
    <lineage>
        <taxon>Eukaryota</taxon>
        <taxon>Metazoa</taxon>
        <taxon>Ecdysozoa</taxon>
        <taxon>Nematoda</taxon>
        <taxon>Chromadorea</taxon>
        <taxon>Rhabditida</taxon>
        <taxon>Spirurina</taxon>
        <taxon>Spiruromorpha</taxon>
        <taxon>Filarioidea</taxon>
        <taxon>Onchocercidae</taxon>
        <taxon>Brugia</taxon>
    </lineage>
</organism>
<dbReference type="FunFam" id="1.20.272.10:FF:000004">
    <property type="entry name" value="Replication factor C subunit 5"/>
    <property type="match status" value="1"/>
</dbReference>
<comment type="subcellular location">
    <subcellularLocation>
        <location evidence="1">Nucleus</location>
    </subcellularLocation>
</comment>
<proteinExistence type="inferred from homology"/>
<keyword evidence="9" id="KW-0472">Membrane</keyword>
<dbReference type="GO" id="GO:0005524">
    <property type="term" value="F:ATP binding"/>
    <property type="evidence" value="ECO:0007669"/>
    <property type="project" value="UniProtKB-KW"/>
</dbReference>
<keyword evidence="9" id="KW-1133">Transmembrane helix</keyword>
<evidence type="ECO:0000256" key="2">
    <source>
        <dbReference type="ARBA" id="ARBA00005378"/>
    </source>
</evidence>
<dbReference type="AlphaFoldDB" id="A0A1I9G4I2"/>
<dbReference type="Gene3D" id="1.20.272.10">
    <property type="match status" value="1"/>
</dbReference>
<reference evidence="11" key="2">
    <citation type="submission" date="2012-12" db="EMBL/GenBank/DDBJ databases">
        <authorList>
            <consortium name="WormBase Consortium"/>
            <person name="Ghedin E."/>
            <person name="Paulini M."/>
        </authorList>
    </citation>
    <scope>NUCLEOTIDE SEQUENCE</scope>
    <source>
        <strain evidence="11">FR3</strain>
    </source>
</reference>
<dbReference type="GO" id="GO:0006281">
    <property type="term" value="P:DNA repair"/>
    <property type="evidence" value="ECO:0007669"/>
    <property type="project" value="TreeGrafter"/>
</dbReference>
<dbReference type="SMART" id="SM00382">
    <property type="entry name" value="AAA"/>
    <property type="match status" value="1"/>
</dbReference>
<dbReference type="GO" id="GO:0005634">
    <property type="term" value="C:nucleus"/>
    <property type="evidence" value="ECO:0007669"/>
    <property type="project" value="UniProtKB-SubCell"/>
</dbReference>
<gene>
    <name evidence="11" type="primary">Bm4081</name>
    <name evidence="11" type="ORF">BM_Bm4081</name>
</gene>
<dbReference type="GO" id="GO:0003677">
    <property type="term" value="F:DNA binding"/>
    <property type="evidence" value="ECO:0007669"/>
    <property type="project" value="InterPro"/>
</dbReference>
<dbReference type="OMA" id="GAMMMGY"/>
<dbReference type="GO" id="GO:0006261">
    <property type="term" value="P:DNA-templated DNA replication"/>
    <property type="evidence" value="ECO:0007669"/>
    <property type="project" value="TreeGrafter"/>
</dbReference>
<dbReference type="GO" id="GO:0016887">
    <property type="term" value="F:ATP hydrolysis activity"/>
    <property type="evidence" value="ECO:0007669"/>
    <property type="project" value="InterPro"/>
</dbReference>
<feature type="compositionally biased region" description="Polar residues" evidence="8">
    <location>
        <begin position="448"/>
        <end position="479"/>
    </location>
</feature>
<evidence type="ECO:0000259" key="10">
    <source>
        <dbReference type="SMART" id="SM00382"/>
    </source>
</evidence>
<dbReference type="InterPro" id="IPR027417">
    <property type="entry name" value="P-loop_NTPase"/>
</dbReference>
<dbReference type="GO" id="GO:0005663">
    <property type="term" value="C:DNA replication factor C complex"/>
    <property type="evidence" value="ECO:0007669"/>
    <property type="project" value="TreeGrafter"/>
</dbReference>
<keyword evidence="3" id="KW-0235">DNA replication</keyword>
<keyword evidence="4" id="KW-0547">Nucleotide-binding</keyword>
<evidence type="ECO:0000256" key="7">
    <source>
        <dbReference type="ARBA" id="ARBA00080380"/>
    </source>
</evidence>
<dbReference type="Pfam" id="PF00004">
    <property type="entry name" value="AAA"/>
    <property type="match status" value="1"/>
</dbReference>
<dbReference type="GO" id="GO:0003689">
    <property type="term" value="F:DNA clamp loader activity"/>
    <property type="evidence" value="ECO:0007669"/>
    <property type="project" value="TreeGrafter"/>
</dbReference>